<dbReference type="Gene3D" id="3.40.630.30">
    <property type="match status" value="1"/>
</dbReference>
<sequence length="181" mass="21118">MNFSIQPTLENENIKLIPLQESDFERLFVVASDREVWAMHPNKERYKRQVFQNFFTGALQSKGAFLIIDKNSDEVLGSTRFYDFNEKDKSIFIGYTFYGIKSWGKNINSSVKKMMLDYIFDFVDKVVFHVGADNIRSVKAMNKLGAENLGEEEVAYFGEASKMNVVFQIKKEEWKLKQNLH</sequence>
<dbReference type="Proteomes" id="UP000270185">
    <property type="component" value="Chromosome"/>
</dbReference>
<organism evidence="2 3">
    <name type="scientific">Kaistella carnis</name>
    <dbReference type="NCBI Taxonomy" id="1241979"/>
    <lineage>
        <taxon>Bacteria</taxon>
        <taxon>Pseudomonadati</taxon>
        <taxon>Bacteroidota</taxon>
        <taxon>Flavobacteriia</taxon>
        <taxon>Flavobacteriales</taxon>
        <taxon>Weeksellaceae</taxon>
        <taxon>Chryseobacterium group</taxon>
        <taxon>Kaistella</taxon>
    </lineage>
</organism>
<dbReference type="GO" id="GO:0016747">
    <property type="term" value="F:acyltransferase activity, transferring groups other than amino-acyl groups"/>
    <property type="evidence" value="ECO:0007669"/>
    <property type="project" value="InterPro"/>
</dbReference>
<protein>
    <submittedName>
        <fullName evidence="2">N-acetyltransferase</fullName>
    </submittedName>
</protein>
<dbReference type="KEGG" id="ccas:EIB73_04360"/>
<dbReference type="PANTHER" id="PTHR43610:SF1">
    <property type="entry name" value="N-ACETYLTRANSFERASE DOMAIN-CONTAINING PROTEIN"/>
    <property type="match status" value="1"/>
</dbReference>
<dbReference type="Pfam" id="PF13302">
    <property type="entry name" value="Acetyltransf_3"/>
    <property type="match status" value="1"/>
</dbReference>
<dbReference type="InterPro" id="IPR016181">
    <property type="entry name" value="Acyl_CoA_acyltransferase"/>
</dbReference>
<proteinExistence type="predicted"/>
<dbReference type="SUPFAM" id="SSF55729">
    <property type="entry name" value="Acyl-CoA N-acyltransferases (Nat)"/>
    <property type="match status" value="1"/>
</dbReference>
<evidence type="ECO:0000313" key="2">
    <source>
        <dbReference type="EMBL" id="AZI32464.1"/>
    </source>
</evidence>
<dbReference type="PANTHER" id="PTHR43610">
    <property type="entry name" value="BLL6696 PROTEIN"/>
    <property type="match status" value="1"/>
</dbReference>
<feature type="domain" description="N-acetyltransferase" evidence="1">
    <location>
        <begin position="15"/>
        <end position="146"/>
    </location>
</feature>
<evidence type="ECO:0000259" key="1">
    <source>
        <dbReference type="Pfam" id="PF13302"/>
    </source>
</evidence>
<name>A0A3G8XQD3_9FLAO</name>
<gene>
    <name evidence="2" type="ORF">EIB73_04360</name>
</gene>
<keyword evidence="3" id="KW-1185">Reference proteome</keyword>
<dbReference type="AlphaFoldDB" id="A0A3G8XQD3"/>
<dbReference type="OrthoDB" id="9795199at2"/>
<dbReference type="RefSeq" id="WP_125022988.1">
    <property type="nucleotide sequence ID" value="NZ_CP034159.1"/>
</dbReference>
<dbReference type="InterPro" id="IPR000182">
    <property type="entry name" value="GNAT_dom"/>
</dbReference>
<keyword evidence="2" id="KW-0808">Transferase</keyword>
<reference evidence="3" key="1">
    <citation type="submission" date="2018-11" db="EMBL/GenBank/DDBJ databases">
        <title>Proposal to divide the Flavobacteriaceae and reorganize its genera based on Amino Acid Identity values calculated from whole genome sequences.</title>
        <authorList>
            <person name="Nicholson A.C."/>
            <person name="Gulvik C.A."/>
            <person name="Whitney A.M."/>
            <person name="Humrighouse B.W."/>
            <person name="Bell M."/>
            <person name="Holmes B."/>
            <person name="Steigerwalt A.G."/>
            <person name="Villarma A."/>
            <person name="Sheth M."/>
            <person name="Batra D."/>
            <person name="Pryor J."/>
            <person name="Bernardet J.-F."/>
            <person name="Hugo C."/>
            <person name="Kampfer P."/>
            <person name="Newman J.D."/>
            <person name="McQuiston J.R."/>
        </authorList>
    </citation>
    <scope>NUCLEOTIDE SEQUENCE [LARGE SCALE GENOMIC DNA]</scope>
    <source>
        <strain evidence="3">G0081</strain>
    </source>
</reference>
<evidence type="ECO:0000313" key="3">
    <source>
        <dbReference type="Proteomes" id="UP000270185"/>
    </source>
</evidence>
<accession>A0A3G8XQD3</accession>
<dbReference type="EMBL" id="CP034159">
    <property type="protein sequence ID" value="AZI32464.1"/>
    <property type="molecule type" value="Genomic_DNA"/>
</dbReference>